<dbReference type="Proteomes" id="UP000317778">
    <property type="component" value="Unassembled WGS sequence"/>
</dbReference>
<evidence type="ECO:0000313" key="2">
    <source>
        <dbReference type="EMBL" id="TKJ43668.1"/>
    </source>
</evidence>
<organism evidence="2 3">
    <name type="scientific">candidate division TA06 bacterium B3_TA06</name>
    <dbReference type="NCBI Taxonomy" id="2012487"/>
    <lineage>
        <taxon>Bacteria</taxon>
        <taxon>Bacteria division TA06</taxon>
    </lineage>
</organism>
<dbReference type="Gene3D" id="1.20.1260.10">
    <property type="match status" value="1"/>
</dbReference>
<dbReference type="GO" id="GO:0016491">
    <property type="term" value="F:oxidoreductase activity"/>
    <property type="evidence" value="ECO:0007669"/>
    <property type="project" value="InterPro"/>
</dbReference>
<dbReference type="GO" id="GO:0046872">
    <property type="term" value="F:metal ion binding"/>
    <property type="evidence" value="ECO:0007669"/>
    <property type="project" value="InterPro"/>
</dbReference>
<dbReference type="InterPro" id="IPR003251">
    <property type="entry name" value="Rr_diiron-bd_dom"/>
</dbReference>
<sequence length="169" mass="19528">MTVEEAIKTAITYETRVRDVYQEAVEKATDEKGRRIFKLLADEEQHHLDFLYSKLAMWQASGELTIEGLRTALPSKERIIEGTKKMKAQVSRKDYGAEINMLQKALEAEKVTSSFYKKMVEKLPGDAQKMFAQFVEIEEGHLALVQAELDSVTKMGYWFDFREFDLYGN</sequence>
<dbReference type="InterPro" id="IPR012347">
    <property type="entry name" value="Ferritin-like"/>
</dbReference>
<gene>
    <name evidence="2" type="ORF">CEE36_03000</name>
</gene>
<proteinExistence type="predicted"/>
<dbReference type="CDD" id="cd01045">
    <property type="entry name" value="Ferritin_like_AB"/>
    <property type="match status" value="1"/>
</dbReference>
<accession>A0A532V932</accession>
<dbReference type="AlphaFoldDB" id="A0A532V932"/>
<dbReference type="Pfam" id="PF02915">
    <property type="entry name" value="Rubrerythrin"/>
    <property type="match status" value="1"/>
</dbReference>
<dbReference type="SUPFAM" id="SSF47240">
    <property type="entry name" value="Ferritin-like"/>
    <property type="match status" value="1"/>
</dbReference>
<name>A0A532V932_UNCT6</name>
<evidence type="ECO:0000259" key="1">
    <source>
        <dbReference type="Pfam" id="PF02915"/>
    </source>
</evidence>
<evidence type="ECO:0000313" key="3">
    <source>
        <dbReference type="Proteomes" id="UP000317778"/>
    </source>
</evidence>
<dbReference type="InterPro" id="IPR009078">
    <property type="entry name" value="Ferritin-like_SF"/>
</dbReference>
<protein>
    <recommendedName>
        <fullName evidence="1">Rubrerythrin diiron-binding domain-containing protein</fullName>
    </recommendedName>
</protein>
<comment type="caution">
    <text evidence="2">The sequence shown here is derived from an EMBL/GenBank/DDBJ whole genome shotgun (WGS) entry which is preliminary data.</text>
</comment>
<feature type="domain" description="Rubrerythrin diiron-binding" evidence="1">
    <location>
        <begin position="3"/>
        <end position="51"/>
    </location>
</feature>
<reference evidence="2 3" key="1">
    <citation type="submission" date="2017-06" db="EMBL/GenBank/DDBJ databases">
        <title>Novel microbial phyla capable of carbon fixation and sulfur reduction in deep-sea sediments.</title>
        <authorList>
            <person name="Huang J."/>
            <person name="Baker B."/>
            <person name="Wang Y."/>
        </authorList>
    </citation>
    <scope>NUCLEOTIDE SEQUENCE [LARGE SCALE GENOMIC DNA]</scope>
    <source>
        <strain evidence="2">B3_TA06</strain>
    </source>
</reference>
<dbReference type="EMBL" id="NJBO01000003">
    <property type="protein sequence ID" value="TKJ43668.1"/>
    <property type="molecule type" value="Genomic_DNA"/>
</dbReference>